<comment type="caution">
    <text evidence="2">The sequence shown here is derived from an EMBL/GenBank/DDBJ whole genome shotgun (WGS) entry which is preliminary data.</text>
</comment>
<evidence type="ECO:0000313" key="2">
    <source>
        <dbReference type="EMBL" id="MBB5643533.1"/>
    </source>
</evidence>
<feature type="domain" description="Helicase-associated" evidence="1">
    <location>
        <begin position="144"/>
        <end position="204"/>
    </location>
</feature>
<dbReference type="Gene3D" id="6.10.140.530">
    <property type="match status" value="2"/>
</dbReference>
<dbReference type="RefSeq" id="WP_152602321.1">
    <property type="nucleotide sequence ID" value="NZ_JACHBQ010000001.1"/>
</dbReference>
<dbReference type="Pfam" id="PF03457">
    <property type="entry name" value="HA"/>
    <property type="match status" value="1"/>
</dbReference>
<gene>
    <name evidence="2" type="ORF">BJ997_004081</name>
</gene>
<dbReference type="Proteomes" id="UP000561726">
    <property type="component" value="Unassembled WGS sequence"/>
</dbReference>
<name>A0A7W9A0B5_9MICO</name>
<dbReference type="PANTHER" id="PTHR33418:SF1">
    <property type="entry name" value="HELICASE-ASSOCIATED DOMAIN-CONTAINING PROTEIN"/>
    <property type="match status" value="1"/>
</dbReference>
<dbReference type="InterPro" id="IPR005114">
    <property type="entry name" value="Helicase_assoc"/>
</dbReference>
<evidence type="ECO:0000259" key="1">
    <source>
        <dbReference type="Pfam" id="PF03457"/>
    </source>
</evidence>
<organism evidence="2 3">
    <name type="scientific">Cryobacterium roopkundense</name>
    <dbReference type="NCBI Taxonomy" id="1001240"/>
    <lineage>
        <taxon>Bacteria</taxon>
        <taxon>Bacillati</taxon>
        <taxon>Actinomycetota</taxon>
        <taxon>Actinomycetes</taxon>
        <taxon>Micrococcales</taxon>
        <taxon>Microbacteriaceae</taxon>
        <taxon>Cryobacterium</taxon>
    </lineage>
</organism>
<dbReference type="OrthoDB" id="5107558at2"/>
<dbReference type="PANTHER" id="PTHR33418">
    <property type="entry name" value="HELICASE-ASSOCIATED"/>
    <property type="match status" value="1"/>
</dbReference>
<proteinExistence type="predicted"/>
<accession>A0A7W9A0B5</accession>
<evidence type="ECO:0000313" key="3">
    <source>
        <dbReference type="Proteomes" id="UP000561726"/>
    </source>
</evidence>
<dbReference type="EMBL" id="JACHBQ010000001">
    <property type="protein sequence ID" value="MBB5643533.1"/>
    <property type="molecule type" value="Genomic_DNA"/>
</dbReference>
<protein>
    <recommendedName>
        <fullName evidence="1">Helicase-associated domain-containing protein</fullName>
    </recommendedName>
</protein>
<reference evidence="2 3" key="1">
    <citation type="submission" date="2020-08" db="EMBL/GenBank/DDBJ databases">
        <title>Sequencing the genomes of 1000 actinobacteria strains.</title>
        <authorList>
            <person name="Klenk H.-P."/>
        </authorList>
    </citation>
    <scope>NUCLEOTIDE SEQUENCE [LARGE SCALE GENOMIC DNA]</scope>
    <source>
        <strain evidence="2 3">DSM 21065</strain>
    </source>
</reference>
<dbReference type="AlphaFoldDB" id="A0A7W9A0B5"/>
<sequence>MTADDQKWMLYLGHAVSAFRASGSIPRGESHPGGWLAIQRRGARSGEPWMTLHRQMKLDESLPGWRESPKPPQRSRTEITVALQRHIQTTGRLPRQNGETADEQRLGAWLTAQRVAHHSGSLNAELTAWLNVTCPGWEGDGSRQTAWERTAGELGAYVRRTGCWPNRRSAAADERRLATWVKNRRNENRSDQISAERIALLDQLAPGWQDPR</sequence>